<comment type="caution">
    <text evidence="1">The sequence shown here is derived from an EMBL/GenBank/DDBJ whole genome shotgun (WGS) entry which is preliminary data.</text>
</comment>
<dbReference type="EMBL" id="JACHJW010000001">
    <property type="protein sequence ID" value="MBB4957529.1"/>
    <property type="molecule type" value="Genomic_DNA"/>
</dbReference>
<accession>A0A7W7WNH3</accession>
<dbReference type="AlphaFoldDB" id="A0A7W7WNH3"/>
<sequence length="306" mass="33575">MTASSHRRLCTRRLSRILGALLGCALLVGCGTTEDGLALPSQEQAREYQSAKFTEALQGLVSYFREATNIKGTVFSFGSFEGKKARSEMDTFVLGSPPAMLTKSRSGHEGDNIDTYHPAGSDKDLLLLGSMYRTLAPTPWVSHRTSFPATGYYICVMAGVMTGCKMLTAIELTQKENPNGLLRKYTKHPDGRVELLTGVTLKAFLEARVMIFPDVLREKMTDNMMTQMLPVRIKFAPDGSLDMFEINGVVEGGPSPLEVQVGYDITGTATAADFPPLPSGFDVTHLDEKARREFYDKLGDIKNKIA</sequence>
<evidence type="ECO:0000313" key="1">
    <source>
        <dbReference type="EMBL" id="MBB4957529.1"/>
    </source>
</evidence>
<dbReference type="PROSITE" id="PS51257">
    <property type="entry name" value="PROKAR_LIPOPROTEIN"/>
    <property type="match status" value="1"/>
</dbReference>
<reference evidence="1 2" key="1">
    <citation type="submission" date="2020-08" db="EMBL/GenBank/DDBJ databases">
        <title>Sequencing the genomes of 1000 actinobacteria strains.</title>
        <authorList>
            <person name="Klenk H.-P."/>
        </authorList>
    </citation>
    <scope>NUCLEOTIDE SEQUENCE [LARGE SCALE GENOMIC DNA]</scope>
    <source>
        <strain evidence="1 2">DSM 45886</strain>
    </source>
</reference>
<organism evidence="1 2">
    <name type="scientific">Micromonospora polyrhachis</name>
    <dbReference type="NCBI Taxonomy" id="1282883"/>
    <lineage>
        <taxon>Bacteria</taxon>
        <taxon>Bacillati</taxon>
        <taxon>Actinomycetota</taxon>
        <taxon>Actinomycetes</taxon>
        <taxon>Micromonosporales</taxon>
        <taxon>Micromonosporaceae</taxon>
        <taxon>Micromonospora</taxon>
    </lineage>
</organism>
<protein>
    <recommendedName>
        <fullName evidence="3">Lipoprotein</fullName>
    </recommendedName>
</protein>
<evidence type="ECO:0000313" key="2">
    <source>
        <dbReference type="Proteomes" id="UP000578819"/>
    </source>
</evidence>
<dbReference type="Proteomes" id="UP000578819">
    <property type="component" value="Unassembled WGS sequence"/>
</dbReference>
<name>A0A7W7WNH3_9ACTN</name>
<dbReference type="RefSeq" id="WP_184533592.1">
    <property type="nucleotide sequence ID" value="NZ_JACHJW010000001.1"/>
</dbReference>
<proteinExistence type="predicted"/>
<keyword evidence="2" id="KW-1185">Reference proteome</keyword>
<gene>
    <name evidence="1" type="ORF">FHR38_001262</name>
</gene>
<evidence type="ECO:0008006" key="3">
    <source>
        <dbReference type="Google" id="ProtNLM"/>
    </source>
</evidence>